<feature type="chain" id="PRO_5022117972" description="Outer membrane protein beta-barrel domain-containing protein" evidence="2">
    <location>
        <begin position="22"/>
        <end position="263"/>
    </location>
</feature>
<keyword evidence="1 2" id="KW-0732">Signal</keyword>
<dbReference type="Gene3D" id="2.40.160.20">
    <property type="match status" value="1"/>
</dbReference>
<gene>
    <name evidence="4" type="ORF">HG66A1_26700</name>
</gene>
<dbReference type="InterPro" id="IPR011250">
    <property type="entry name" value="OMP/PagP_B-barrel"/>
</dbReference>
<evidence type="ECO:0000256" key="2">
    <source>
        <dbReference type="SAM" id="SignalP"/>
    </source>
</evidence>
<sequence precursor="true">MNCFKTFLAVGVTLSASFFCAADAQAGVYECFNEDDLLDCVPCVEDCWTDRVSFYISANNYASVNHMESGGFNTWAFSANSGSDNNVAYDFGLALGTRIPIGCKCKALRFEVEGAFRDLGGLTTTSFQLEGPIQTYVVDYDDRWSVMTNCWLDFPLKNNKTIYIGGGIGANGGKVSIDDTYVSGQSRFNRFAWQIGGGVTWDVSQRVTLDLGYRYMDYGSTFVDLNDNFNPNNAAGNYIADLTSHQVMLGIRFNSLGNLIGRR</sequence>
<dbReference type="Proteomes" id="UP000320421">
    <property type="component" value="Chromosome"/>
</dbReference>
<evidence type="ECO:0000313" key="5">
    <source>
        <dbReference type="Proteomes" id="UP000320421"/>
    </source>
</evidence>
<accession>A0A517PND1</accession>
<dbReference type="SUPFAM" id="SSF56925">
    <property type="entry name" value="OMPA-like"/>
    <property type="match status" value="1"/>
</dbReference>
<dbReference type="EMBL" id="CP036266">
    <property type="protein sequence ID" value="QDT20880.1"/>
    <property type="molecule type" value="Genomic_DNA"/>
</dbReference>
<dbReference type="RefSeq" id="WP_145184312.1">
    <property type="nucleotide sequence ID" value="NZ_CP036266.1"/>
</dbReference>
<feature type="signal peptide" evidence="2">
    <location>
        <begin position="1"/>
        <end position="21"/>
    </location>
</feature>
<reference evidence="4 5" key="1">
    <citation type="submission" date="2019-02" db="EMBL/GenBank/DDBJ databases">
        <title>Deep-cultivation of Planctomycetes and their phenomic and genomic characterization uncovers novel biology.</title>
        <authorList>
            <person name="Wiegand S."/>
            <person name="Jogler M."/>
            <person name="Boedeker C."/>
            <person name="Pinto D."/>
            <person name="Vollmers J."/>
            <person name="Rivas-Marin E."/>
            <person name="Kohn T."/>
            <person name="Peeters S.H."/>
            <person name="Heuer A."/>
            <person name="Rast P."/>
            <person name="Oberbeckmann S."/>
            <person name="Bunk B."/>
            <person name="Jeske O."/>
            <person name="Meyerdierks A."/>
            <person name="Storesund J.E."/>
            <person name="Kallscheuer N."/>
            <person name="Luecker S."/>
            <person name="Lage O.M."/>
            <person name="Pohl T."/>
            <person name="Merkel B.J."/>
            <person name="Hornburger P."/>
            <person name="Mueller R.-W."/>
            <person name="Bruemmer F."/>
            <person name="Labrenz M."/>
            <person name="Spormann A.M."/>
            <person name="Op den Camp H."/>
            <person name="Overmann J."/>
            <person name="Amann R."/>
            <person name="Jetten M.S.M."/>
            <person name="Mascher T."/>
            <person name="Medema M.H."/>
            <person name="Devos D.P."/>
            <person name="Kaster A.-K."/>
            <person name="Ovreas L."/>
            <person name="Rohde M."/>
            <person name="Galperin M.Y."/>
            <person name="Jogler C."/>
        </authorList>
    </citation>
    <scope>NUCLEOTIDE SEQUENCE [LARGE SCALE GENOMIC DNA]</scope>
    <source>
        <strain evidence="4 5">HG66A1</strain>
    </source>
</reference>
<organism evidence="4 5">
    <name type="scientific">Gimesia chilikensis</name>
    <dbReference type="NCBI Taxonomy" id="2605989"/>
    <lineage>
        <taxon>Bacteria</taxon>
        <taxon>Pseudomonadati</taxon>
        <taxon>Planctomycetota</taxon>
        <taxon>Planctomycetia</taxon>
        <taxon>Planctomycetales</taxon>
        <taxon>Planctomycetaceae</taxon>
        <taxon>Gimesia</taxon>
    </lineage>
</organism>
<dbReference type="Pfam" id="PF13505">
    <property type="entry name" value="OMP_b-brl"/>
    <property type="match status" value="1"/>
</dbReference>
<proteinExistence type="predicted"/>
<evidence type="ECO:0000313" key="4">
    <source>
        <dbReference type="EMBL" id="QDT20880.1"/>
    </source>
</evidence>
<keyword evidence="5" id="KW-1185">Reference proteome</keyword>
<evidence type="ECO:0000256" key="1">
    <source>
        <dbReference type="ARBA" id="ARBA00022729"/>
    </source>
</evidence>
<dbReference type="OrthoDB" id="288907at2"/>
<dbReference type="AlphaFoldDB" id="A0A517PND1"/>
<feature type="domain" description="Outer membrane protein beta-barrel" evidence="3">
    <location>
        <begin position="70"/>
        <end position="253"/>
    </location>
</feature>
<dbReference type="InterPro" id="IPR027385">
    <property type="entry name" value="Beta-barrel_OMP"/>
</dbReference>
<name>A0A517PND1_9PLAN</name>
<protein>
    <recommendedName>
        <fullName evidence="3">Outer membrane protein beta-barrel domain-containing protein</fullName>
    </recommendedName>
</protein>
<evidence type="ECO:0000259" key="3">
    <source>
        <dbReference type="Pfam" id="PF13505"/>
    </source>
</evidence>